<name>A0A2W2E2Q4_9ACTN</name>
<proteinExistence type="predicted"/>
<organism evidence="1 2">
    <name type="scientific">Micromonospora craterilacus</name>
    <dbReference type="NCBI Taxonomy" id="1655439"/>
    <lineage>
        <taxon>Bacteria</taxon>
        <taxon>Bacillati</taxon>
        <taxon>Actinomycetota</taxon>
        <taxon>Actinomycetes</taxon>
        <taxon>Micromonosporales</taxon>
        <taxon>Micromonosporaceae</taxon>
        <taxon>Micromonospora</taxon>
    </lineage>
</organism>
<dbReference type="Proteomes" id="UP000248924">
    <property type="component" value="Unassembled WGS sequence"/>
</dbReference>
<evidence type="ECO:0000313" key="2">
    <source>
        <dbReference type="Proteomes" id="UP000248924"/>
    </source>
</evidence>
<dbReference type="EMBL" id="POTY01000103">
    <property type="protein sequence ID" value="PZG16551.1"/>
    <property type="molecule type" value="Genomic_DNA"/>
</dbReference>
<evidence type="ECO:0000313" key="1">
    <source>
        <dbReference type="EMBL" id="PZG16551.1"/>
    </source>
</evidence>
<reference evidence="1 2" key="1">
    <citation type="submission" date="2018-01" db="EMBL/GenBank/DDBJ databases">
        <title>Draft genome sequence of Jishengella sp. NA12.</title>
        <authorList>
            <person name="Sahin N."/>
            <person name="Ay H."/>
            <person name="Saygin H."/>
        </authorList>
    </citation>
    <scope>NUCLEOTIDE SEQUENCE [LARGE SCALE GENOMIC DNA]</scope>
    <source>
        <strain evidence="1 2">NA12</strain>
    </source>
</reference>
<accession>A0A2W2E2Q4</accession>
<comment type="caution">
    <text evidence="1">The sequence shown here is derived from an EMBL/GenBank/DDBJ whole genome shotgun (WGS) entry which is preliminary data.</text>
</comment>
<dbReference type="AlphaFoldDB" id="A0A2W2E2Q4"/>
<keyword evidence="2" id="KW-1185">Reference proteome</keyword>
<sequence length="138" mass="14252">MAVLIAVFVLHVWQCVASFDVSRPSASPNGVSHQIAITGVVAPIADEATVAAGRWPAQAGSALLPAGSVFVADGERGPAVGEVATTGCLVLLTVGIPVLVGPLRRWMLRTPVTRGSPGRGPVRVWSGCSLFQICVLRT</sequence>
<gene>
    <name evidence="1" type="ORF">C1I95_17310</name>
</gene>
<protein>
    <submittedName>
        <fullName evidence="1">Uncharacterized protein</fullName>
    </submittedName>
</protein>